<protein>
    <recommendedName>
        <fullName evidence="5">Glutathione S-transferase</fullName>
    </recommendedName>
</protein>
<reference evidence="3 4" key="1">
    <citation type="journal article" date="2024" name="Commun. Biol.">
        <title>Comparative genomic analysis of thermophilic fungi reveals convergent evolutionary adaptations and gene losses.</title>
        <authorList>
            <person name="Steindorff A.S."/>
            <person name="Aguilar-Pontes M.V."/>
            <person name="Robinson A.J."/>
            <person name="Andreopoulos B."/>
            <person name="LaButti K."/>
            <person name="Kuo A."/>
            <person name="Mondo S."/>
            <person name="Riley R."/>
            <person name="Otillar R."/>
            <person name="Haridas S."/>
            <person name="Lipzen A."/>
            <person name="Grimwood J."/>
            <person name="Schmutz J."/>
            <person name="Clum A."/>
            <person name="Reid I.D."/>
            <person name="Moisan M.C."/>
            <person name="Butler G."/>
            <person name="Nguyen T.T.M."/>
            <person name="Dewar K."/>
            <person name="Conant G."/>
            <person name="Drula E."/>
            <person name="Henrissat B."/>
            <person name="Hansel C."/>
            <person name="Singer S."/>
            <person name="Hutchinson M.I."/>
            <person name="de Vries R.P."/>
            <person name="Natvig D.O."/>
            <person name="Powell A.J."/>
            <person name="Tsang A."/>
            <person name="Grigoriev I.V."/>
        </authorList>
    </citation>
    <scope>NUCLEOTIDE SEQUENCE [LARGE SCALE GENOMIC DNA]</scope>
    <source>
        <strain evidence="3 4">CBS 494.80</strain>
    </source>
</reference>
<dbReference type="CDD" id="cd00570">
    <property type="entry name" value="GST_N_family"/>
    <property type="match status" value="1"/>
</dbReference>
<comment type="caution">
    <text evidence="3">The sequence shown here is derived from an EMBL/GenBank/DDBJ whole genome shotgun (WGS) entry which is preliminary data.</text>
</comment>
<dbReference type="SFLD" id="SFLDS00019">
    <property type="entry name" value="Glutathione_Transferase_(cytos"/>
    <property type="match status" value="1"/>
</dbReference>
<accession>A0ABR4CHP5</accession>
<keyword evidence="4" id="KW-1185">Reference proteome</keyword>
<dbReference type="Pfam" id="PF00043">
    <property type="entry name" value="GST_C"/>
    <property type="match status" value="1"/>
</dbReference>
<evidence type="ECO:0000259" key="2">
    <source>
        <dbReference type="PROSITE" id="PS50405"/>
    </source>
</evidence>
<dbReference type="SUPFAM" id="SSF63829">
    <property type="entry name" value="Calcium-dependent phosphotriesterase"/>
    <property type="match status" value="1"/>
</dbReference>
<dbReference type="EMBL" id="JAZHXI010000007">
    <property type="protein sequence ID" value="KAL2069483.1"/>
    <property type="molecule type" value="Genomic_DNA"/>
</dbReference>
<dbReference type="InterPro" id="IPR052998">
    <property type="entry name" value="Hetero-Diels-Alderase-like"/>
</dbReference>
<evidence type="ECO:0000313" key="3">
    <source>
        <dbReference type="EMBL" id="KAL2069483.1"/>
    </source>
</evidence>
<dbReference type="SFLD" id="SFLDG00358">
    <property type="entry name" value="Main_(cytGST)"/>
    <property type="match status" value="1"/>
</dbReference>
<dbReference type="PANTHER" id="PTHR42060">
    <property type="entry name" value="NHL REPEAT-CONTAINING PROTEIN-RELATED"/>
    <property type="match status" value="1"/>
</dbReference>
<dbReference type="InterPro" id="IPR004046">
    <property type="entry name" value="GST_C"/>
</dbReference>
<dbReference type="Gene3D" id="1.20.1050.10">
    <property type="match status" value="1"/>
</dbReference>
<dbReference type="PROSITE" id="PS50404">
    <property type="entry name" value="GST_NTER"/>
    <property type="match status" value="1"/>
</dbReference>
<dbReference type="CDD" id="cd00299">
    <property type="entry name" value="GST_C_family"/>
    <property type="match status" value="1"/>
</dbReference>
<dbReference type="Gene3D" id="2.120.10.30">
    <property type="entry name" value="TolB, C-terminal domain"/>
    <property type="match status" value="1"/>
</dbReference>
<dbReference type="Pfam" id="PF13417">
    <property type="entry name" value="GST_N_3"/>
    <property type="match status" value="1"/>
</dbReference>
<dbReference type="InterPro" id="IPR011042">
    <property type="entry name" value="6-blade_b-propeller_TolB-like"/>
</dbReference>
<organism evidence="3 4">
    <name type="scientific">Oculimacula yallundae</name>
    <dbReference type="NCBI Taxonomy" id="86028"/>
    <lineage>
        <taxon>Eukaryota</taxon>
        <taxon>Fungi</taxon>
        <taxon>Dikarya</taxon>
        <taxon>Ascomycota</taxon>
        <taxon>Pezizomycotina</taxon>
        <taxon>Leotiomycetes</taxon>
        <taxon>Helotiales</taxon>
        <taxon>Ploettnerulaceae</taxon>
        <taxon>Oculimacula</taxon>
    </lineage>
</organism>
<dbReference type="InterPro" id="IPR040079">
    <property type="entry name" value="Glutathione_S-Trfase"/>
</dbReference>
<dbReference type="InterPro" id="IPR036249">
    <property type="entry name" value="Thioredoxin-like_sf"/>
</dbReference>
<dbReference type="Gene3D" id="3.40.30.10">
    <property type="entry name" value="Glutaredoxin"/>
    <property type="match status" value="1"/>
</dbReference>
<dbReference type="SUPFAM" id="SSF52833">
    <property type="entry name" value="Thioredoxin-like"/>
    <property type="match status" value="1"/>
</dbReference>
<dbReference type="InterPro" id="IPR004045">
    <property type="entry name" value="Glutathione_S-Trfase_N"/>
</dbReference>
<sequence>MSSTLTLYNHDLSSYAQKIRIALREKKVPFNAILPPQFNPSTPHSAAEFQAINPRIEVPTLIDGDVHLFDSTIILEYLEDKSPSPALLPDRSKAAERAKARMIEDLCDTQYEAINWGWGEVLWMERAHGELREKLKAEVEHQLDQIHAWLSAQLGEQEYFGGEFGFGWADVCVGPYMNRSDFYGFGPKEENLKKWLQRVKGRESVRSTFEEARVAAEKMKDLAPSFKSGERKREYRDNRLEWLVKSGGVEIVLEGLKKKNIRFLWPDTKLTIGFIPFLVAEENNEEFSQDESSGKYPSHTTCACGALLTALTMHLLPILASLLSLSLTLASPSPQSRIQTSGNTSQASGHVIHQFPIGSWVENLAVLSNGQILATLISEPSIYIIDPSTKITKLLHSFEAEKAVFGITETTPSLFYLITSSNFSISPASLGAGSYSIYSLNLTSYKFSTNTGALISQIISIPESPFLNGLTTLSASRGLLLASGSIDGKVWVIDVKNKTSRILAQGTAFESPPGSRFAGVNGIRVLERGDGYGKEKEEDIKEVHFSNQGTATFSCFNVSISTLTATSPEVLHTGFVIDDFALGFSGSGRQRKEVAYAASRENELLKVPLRGGGEIQVLYGDLNETVLPGPTSVVLGREGEDGSVFVGTNGGLNGPVNGIFVEGGKIVKFDVGC</sequence>
<evidence type="ECO:0008006" key="5">
    <source>
        <dbReference type="Google" id="ProtNLM"/>
    </source>
</evidence>
<gene>
    <name evidence="3" type="ORF">VTL71DRAFT_14162</name>
</gene>
<dbReference type="PROSITE" id="PS50405">
    <property type="entry name" value="GST_CTER"/>
    <property type="match status" value="1"/>
</dbReference>
<evidence type="ECO:0000313" key="4">
    <source>
        <dbReference type="Proteomes" id="UP001595075"/>
    </source>
</evidence>
<feature type="domain" description="GST C-terminal" evidence="2">
    <location>
        <begin position="93"/>
        <end position="222"/>
    </location>
</feature>
<dbReference type="InterPro" id="IPR036282">
    <property type="entry name" value="Glutathione-S-Trfase_C_sf"/>
</dbReference>
<dbReference type="Proteomes" id="UP001595075">
    <property type="component" value="Unassembled WGS sequence"/>
</dbReference>
<dbReference type="SUPFAM" id="SSF47616">
    <property type="entry name" value="GST C-terminal domain-like"/>
    <property type="match status" value="1"/>
</dbReference>
<name>A0ABR4CHP5_9HELO</name>
<dbReference type="PANTHER" id="PTHR42060:SF1">
    <property type="entry name" value="NHL REPEAT-CONTAINING PROTEIN"/>
    <property type="match status" value="1"/>
</dbReference>
<evidence type="ECO:0000259" key="1">
    <source>
        <dbReference type="PROSITE" id="PS50404"/>
    </source>
</evidence>
<feature type="domain" description="GST N-terminal" evidence="1">
    <location>
        <begin position="3"/>
        <end position="86"/>
    </location>
</feature>
<proteinExistence type="predicted"/>
<dbReference type="InterPro" id="IPR010987">
    <property type="entry name" value="Glutathione-S-Trfase_C-like"/>
</dbReference>